<dbReference type="InterPro" id="IPR013786">
    <property type="entry name" value="AcylCoA_DH/ox_N"/>
</dbReference>
<dbReference type="PANTHER" id="PTHR43884">
    <property type="entry name" value="ACYL-COA DEHYDROGENASE"/>
    <property type="match status" value="1"/>
</dbReference>
<keyword evidence="5" id="KW-0560">Oxidoreductase</keyword>
<keyword evidence="10" id="KW-1185">Reference proteome</keyword>
<keyword evidence="3 5" id="KW-0285">Flavoprotein</keyword>
<dbReference type="EMBL" id="QKZL01000011">
    <property type="protein sequence ID" value="PZX15104.1"/>
    <property type="molecule type" value="Genomic_DNA"/>
</dbReference>
<dbReference type="GO" id="GO:0050660">
    <property type="term" value="F:flavin adenine dinucleotide binding"/>
    <property type="evidence" value="ECO:0007669"/>
    <property type="project" value="InterPro"/>
</dbReference>
<comment type="similarity">
    <text evidence="2 5">Belongs to the acyl-CoA dehydrogenase family.</text>
</comment>
<keyword evidence="4 5" id="KW-0274">FAD</keyword>
<dbReference type="InterPro" id="IPR046373">
    <property type="entry name" value="Acyl-CoA_Oxase/DH_mid-dom_sf"/>
</dbReference>
<dbReference type="InterPro" id="IPR006091">
    <property type="entry name" value="Acyl-CoA_Oxase/DH_mid-dom"/>
</dbReference>
<evidence type="ECO:0008006" key="11">
    <source>
        <dbReference type="Google" id="ProtNLM"/>
    </source>
</evidence>
<evidence type="ECO:0000259" key="8">
    <source>
        <dbReference type="Pfam" id="PF02771"/>
    </source>
</evidence>
<feature type="domain" description="Acyl-CoA oxidase/dehydrogenase middle" evidence="7">
    <location>
        <begin position="123"/>
        <end position="213"/>
    </location>
</feature>
<dbReference type="InterPro" id="IPR036250">
    <property type="entry name" value="AcylCo_DH-like_C"/>
</dbReference>
<evidence type="ECO:0000256" key="4">
    <source>
        <dbReference type="ARBA" id="ARBA00022827"/>
    </source>
</evidence>
<dbReference type="InterPro" id="IPR037069">
    <property type="entry name" value="AcylCoA_DH/ox_N_sf"/>
</dbReference>
<evidence type="ECO:0000313" key="9">
    <source>
        <dbReference type="EMBL" id="PZX15104.1"/>
    </source>
</evidence>
<reference evidence="9 10" key="1">
    <citation type="submission" date="2018-06" db="EMBL/GenBank/DDBJ databases">
        <title>Genomic Encyclopedia of Archaeal and Bacterial Type Strains, Phase II (KMG-II): from individual species to whole genera.</title>
        <authorList>
            <person name="Goeker M."/>
        </authorList>
    </citation>
    <scope>NUCLEOTIDE SEQUENCE [LARGE SCALE GENOMIC DNA]</scope>
    <source>
        <strain evidence="9 10">DSM 22009</strain>
    </source>
</reference>
<dbReference type="Gene3D" id="1.10.540.10">
    <property type="entry name" value="Acyl-CoA dehydrogenase/oxidase, N-terminal domain"/>
    <property type="match status" value="1"/>
</dbReference>
<comment type="caution">
    <text evidence="9">The sequence shown here is derived from an EMBL/GenBank/DDBJ whole genome shotgun (WGS) entry which is preliminary data.</text>
</comment>
<dbReference type="PANTHER" id="PTHR43884:SF12">
    <property type="entry name" value="ISOVALERYL-COA DEHYDROGENASE, MITOCHONDRIAL-RELATED"/>
    <property type="match status" value="1"/>
</dbReference>
<name>A0A2W7NED9_9RHOB</name>
<evidence type="ECO:0000256" key="2">
    <source>
        <dbReference type="ARBA" id="ARBA00009347"/>
    </source>
</evidence>
<evidence type="ECO:0000256" key="1">
    <source>
        <dbReference type="ARBA" id="ARBA00001974"/>
    </source>
</evidence>
<organism evidence="9 10">
    <name type="scientific">Palleronia aestuarii</name>
    <dbReference type="NCBI Taxonomy" id="568105"/>
    <lineage>
        <taxon>Bacteria</taxon>
        <taxon>Pseudomonadati</taxon>
        <taxon>Pseudomonadota</taxon>
        <taxon>Alphaproteobacteria</taxon>
        <taxon>Rhodobacterales</taxon>
        <taxon>Roseobacteraceae</taxon>
        <taxon>Palleronia</taxon>
    </lineage>
</organism>
<dbReference type="GO" id="GO:0033539">
    <property type="term" value="P:fatty acid beta-oxidation using acyl-CoA dehydrogenase"/>
    <property type="evidence" value="ECO:0007669"/>
    <property type="project" value="TreeGrafter"/>
</dbReference>
<dbReference type="Pfam" id="PF02770">
    <property type="entry name" value="Acyl-CoA_dh_M"/>
    <property type="match status" value="1"/>
</dbReference>
<comment type="cofactor">
    <cofactor evidence="1 5">
        <name>FAD</name>
        <dbReference type="ChEBI" id="CHEBI:57692"/>
    </cofactor>
</comment>
<evidence type="ECO:0000259" key="7">
    <source>
        <dbReference type="Pfam" id="PF02770"/>
    </source>
</evidence>
<dbReference type="SUPFAM" id="SSF47203">
    <property type="entry name" value="Acyl-CoA dehydrogenase C-terminal domain-like"/>
    <property type="match status" value="1"/>
</dbReference>
<feature type="domain" description="Acyl-CoA dehydrogenase/oxidase N-terminal" evidence="8">
    <location>
        <begin position="6"/>
        <end position="118"/>
    </location>
</feature>
<dbReference type="Gene3D" id="1.20.140.10">
    <property type="entry name" value="Butyryl-CoA Dehydrogenase, subunit A, domain 3"/>
    <property type="match status" value="1"/>
</dbReference>
<dbReference type="Gene3D" id="2.40.110.10">
    <property type="entry name" value="Butyryl-CoA Dehydrogenase, subunit A, domain 2"/>
    <property type="match status" value="1"/>
</dbReference>
<sequence>MDFAPTPERTQFRDMVRRFANDKLAPGALKRAHDPGFPFEASRMAAEAGLLGITIPEEDGGQGGTLMDAIIAIEEVALADPRGADAIQQGNFGAIRTFAEYASPAQKEKYLPGMLRGEVAIGLGMTEPDAGSAVTDLTTRADPDGDGYRLTGGKVFTSHSAEANVFLVYCRFGPGAGNIGSVIVERGQEGFSFGQPSNYMNTEQWCALYFDAVRIEPENVLLGPGGFKKQISGFNAERLGNAARARALGEFAFYAARDHALERTQFGRPLCEFQGLQWKFADMQVALESARLLLYRAAVSADRGLPSAQDTALAKLMCNRAGFDCANEAVQVMGGTGYCDEHLVEYCFRKTRGWMIAGGSTEMMKNRIAEGVFGRRFSQRPPRPEVREAAE</sequence>
<dbReference type="InterPro" id="IPR009100">
    <property type="entry name" value="AcylCoA_DH/oxidase_NM_dom_sf"/>
</dbReference>
<dbReference type="GO" id="GO:0046359">
    <property type="term" value="P:butyrate catabolic process"/>
    <property type="evidence" value="ECO:0007669"/>
    <property type="project" value="TreeGrafter"/>
</dbReference>
<accession>A0A2W7NED9</accession>
<evidence type="ECO:0000313" key="10">
    <source>
        <dbReference type="Proteomes" id="UP000248916"/>
    </source>
</evidence>
<dbReference type="SUPFAM" id="SSF56645">
    <property type="entry name" value="Acyl-CoA dehydrogenase NM domain-like"/>
    <property type="match status" value="1"/>
</dbReference>
<evidence type="ECO:0000256" key="5">
    <source>
        <dbReference type="RuleBase" id="RU362125"/>
    </source>
</evidence>
<dbReference type="RefSeq" id="WP_111537811.1">
    <property type="nucleotide sequence ID" value="NZ_QKZL01000011.1"/>
</dbReference>
<dbReference type="OrthoDB" id="9775090at2"/>
<dbReference type="InterPro" id="IPR009075">
    <property type="entry name" value="AcylCo_DH/oxidase_C"/>
</dbReference>
<dbReference type="Pfam" id="PF00441">
    <property type="entry name" value="Acyl-CoA_dh_1"/>
    <property type="match status" value="1"/>
</dbReference>
<protein>
    <recommendedName>
        <fullName evidence="11">Alkylation response protein AidB-like acyl-CoA dehydrogenase</fullName>
    </recommendedName>
</protein>
<feature type="domain" description="Acyl-CoA dehydrogenase/oxidase C-terminal" evidence="6">
    <location>
        <begin position="226"/>
        <end position="372"/>
    </location>
</feature>
<gene>
    <name evidence="9" type="ORF">LX81_02693</name>
</gene>
<proteinExistence type="inferred from homology"/>
<dbReference type="AlphaFoldDB" id="A0A2W7NED9"/>
<dbReference type="Proteomes" id="UP000248916">
    <property type="component" value="Unassembled WGS sequence"/>
</dbReference>
<dbReference type="Pfam" id="PF02771">
    <property type="entry name" value="Acyl-CoA_dh_N"/>
    <property type="match status" value="1"/>
</dbReference>
<dbReference type="GO" id="GO:0003995">
    <property type="term" value="F:acyl-CoA dehydrogenase activity"/>
    <property type="evidence" value="ECO:0007669"/>
    <property type="project" value="TreeGrafter"/>
</dbReference>
<evidence type="ECO:0000259" key="6">
    <source>
        <dbReference type="Pfam" id="PF00441"/>
    </source>
</evidence>
<evidence type="ECO:0000256" key="3">
    <source>
        <dbReference type="ARBA" id="ARBA00022630"/>
    </source>
</evidence>